<reference evidence="1 2" key="2">
    <citation type="submission" date="2018-12" db="EMBL/GenBank/DDBJ databases">
        <title>Rhizobacter gummiphilus sp. nov., a rubber-degrading bacterium isolated from the soil of a botanical garden in Japan.</title>
        <authorList>
            <person name="Shunsuke S.S."/>
        </authorList>
    </citation>
    <scope>NUCLEOTIDE SEQUENCE [LARGE SCALE GENOMIC DNA]</scope>
    <source>
        <strain evidence="1 2">S-16</strain>
    </source>
</reference>
<gene>
    <name evidence="1" type="ORF">DZC73_13465</name>
</gene>
<dbReference type="EMBL" id="QUSW01000003">
    <property type="protein sequence ID" value="RQP24308.1"/>
    <property type="molecule type" value="Genomic_DNA"/>
</dbReference>
<protein>
    <submittedName>
        <fullName evidence="1">Uncharacterized protein</fullName>
    </submittedName>
</protein>
<organism evidence="1 2">
    <name type="scientific">Piscinibacter terrae</name>
    <dbReference type="NCBI Taxonomy" id="2496871"/>
    <lineage>
        <taxon>Bacteria</taxon>
        <taxon>Pseudomonadati</taxon>
        <taxon>Pseudomonadota</taxon>
        <taxon>Betaproteobacteria</taxon>
        <taxon>Burkholderiales</taxon>
        <taxon>Sphaerotilaceae</taxon>
        <taxon>Piscinibacter</taxon>
    </lineage>
</organism>
<sequence length="211" mass="23688">MAAKPLVASAPPAWDTYKQSPSLVLGFHGCDRDAAEAVLNGSTKHLKLSDNEYDWLGPGIYFWEADPWRAMEFANDARLRPQLANGEVKTPYVIGAVLHLGRCCNLLDAESLGELERAYEFIGNIYQLARQPMPENRDGADLSARFRDRLVVETMHDLRRESGIEAYDSVRAAFFEGDALYPGAGFRRKNHIQIAVRSVHCIKGYFRLPGM</sequence>
<dbReference type="OrthoDB" id="9800843at2"/>
<accession>A0A3N7HQ08</accession>
<dbReference type="Proteomes" id="UP000267464">
    <property type="component" value="Unassembled WGS sequence"/>
</dbReference>
<comment type="caution">
    <text evidence="1">The sequence shown here is derived from an EMBL/GenBank/DDBJ whole genome shotgun (WGS) entry which is preliminary data.</text>
</comment>
<reference evidence="1 2" key="1">
    <citation type="submission" date="2018-08" db="EMBL/GenBank/DDBJ databases">
        <authorList>
            <person name="Khan S.A."/>
            <person name="Jeon C.O."/>
            <person name="Chun B.H."/>
            <person name="Jeong S.E."/>
        </authorList>
    </citation>
    <scope>NUCLEOTIDE SEQUENCE [LARGE SCALE GENOMIC DNA]</scope>
    <source>
        <strain evidence="1 2">S-16</strain>
    </source>
</reference>
<dbReference type="AlphaFoldDB" id="A0A3N7HQ08"/>
<keyword evidence="2" id="KW-1185">Reference proteome</keyword>
<dbReference type="SUPFAM" id="SSF56399">
    <property type="entry name" value="ADP-ribosylation"/>
    <property type="match status" value="1"/>
</dbReference>
<evidence type="ECO:0000313" key="1">
    <source>
        <dbReference type="EMBL" id="RQP24308.1"/>
    </source>
</evidence>
<dbReference type="RefSeq" id="WP_124540832.1">
    <property type="nucleotide sequence ID" value="NZ_QUSW01000003.1"/>
</dbReference>
<name>A0A3N7HQ08_9BURK</name>
<evidence type="ECO:0000313" key="2">
    <source>
        <dbReference type="Proteomes" id="UP000267464"/>
    </source>
</evidence>
<proteinExistence type="predicted"/>